<gene>
    <name evidence="1" type="ORF">rCG_29909</name>
</gene>
<protein>
    <submittedName>
        <fullName evidence="1">RCG29909</fullName>
    </submittedName>
</protein>
<proteinExistence type="predicted"/>
<dbReference type="PANTHER" id="PTHR46329:SF4">
    <property type="entry name" value="KILLER CELL LECTIN-LIKE RECEPTOR, SUBFAMILY A, MEMBER 17"/>
    <property type="match status" value="1"/>
</dbReference>
<evidence type="ECO:0000313" key="2">
    <source>
        <dbReference type="Proteomes" id="UP000234681"/>
    </source>
</evidence>
<dbReference type="InterPro" id="IPR052013">
    <property type="entry name" value="Mouse_KLRs"/>
</dbReference>
<organism evidence="1 2">
    <name type="scientific">Rattus norvegicus</name>
    <name type="common">Rat</name>
    <dbReference type="NCBI Taxonomy" id="10116"/>
    <lineage>
        <taxon>Eukaryota</taxon>
        <taxon>Metazoa</taxon>
        <taxon>Chordata</taxon>
        <taxon>Craniata</taxon>
        <taxon>Vertebrata</taxon>
        <taxon>Euteleostomi</taxon>
        <taxon>Mammalia</taxon>
        <taxon>Eutheria</taxon>
        <taxon>Euarchontoglires</taxon>
        <taxon>Glires</taxon>
        <taxon>Rodentia</taxon>
        <taxon>Myomorpha</taxon>
        <taxon>Muroidea</taxon>
        <taxon>Muridae</taxon>
        <taxon>Murinae</taxon>
        <taxon>Rattus</taxon>
    </lineage>
</organism>
<dbReference type="EMBL" id="CH473964">
    <property type="protein sequence ID" value="EDM01708.1"/>
    <property type="molecule type" value="Genomic_DNA"/>
</dbReference>
<name>A6IM81_RAT</name>
<dbReference type="AlphaFoldDB" id="A6IM81"/>
<dbReference type="PANTHER" id="PTHR46329">
    <property type="entry name" value="KILLER CELL LECTIN-LIKE RECEPTOR 2"/>
    <property type="match status" value="1"/>
</dbReference>
<dbReference type="Proteomes" id="UP000234681">
    <property type="component" value="Chromosome 4"/>
</dbReference>
<sequence length="52" mass="6165">MSEEEITYSTVRFKISSEVQNQVRPKEPQRTREAVHRGKCFKCLKLLDFYAS</sequence>
<accession>A6IM81</accession>
<reference evidence="1 2" key="1">
    <citation type="submission" date="2005-09" db="EMBL/GenBank/DDBJ databases">
        <authorList>
            <person name="Mural R.J."/>
            <person name="Li P.W."/>
            <person name="Adams M.D."/>
            <person name="Amanatides P.G."/>
            <person name="Baden-Tillson H."/>
            <person name="Barnstead M."/>
            <person name="Chin S.H."/>
            <person name="Dew I."/>
            <person name="Evans C.A."/>
            <person name="Ferriera S."/>
            <person name="Flanigan M."/>
            <person name="Fosler C."/>
            <person name="Glodek A."/>
            <person name="Gu Z."/>
            <person name="Holt R.A."/>
            <person name="Jennings D."/>
            <person name="Kraft C.L."/>
            <person name="Lu F."/>
            <person name="Nguyen T."/>
            <person name="Nusskern D.R."/>
            <person name="Pfannkoch C.M."/>
            <person name="Sitter C."/>
            <person name="Sutton G.G."/>
            <person name="Venter J.C."/>
            <person name="Wang Z."/>
            <person name="Woodage T."/>
            <person name="Zheng X.H."/>
            <person name="Zhong F."/>
        </authorList>
    </citation>
    <scope>NUCLEOTIDE SEQUENCE [LARGE SCALE GENOMIC DNA]</scope>
    <source>
        <strain>BN</strain>
        <strain evidence="2">Sprague-Dawley</strain>
    </source>
</reference>
<evidence type="ECO:0000313" key="1">
    <source>
        <dbReference type="EMBL" id="EDM01708.1"/>
    </source>
</evidence>